<dbReference type="Proteomes" id="UP000319525">
    <property type="component" value="Unassembled WGS sequence"/>
</dbReference>
<dbReference type="GeneID" id="57145905"/>
<accession>A0A4Y3QTD9</accession>
<dbReference type="OrthoDB" id="7531258at2"/>
<dbReference type="RefSeq" id="WP_141378360.1">
    <property type="nucleotide sequence ID" value="NZ_BJML01000015.1"/>
</dbReference>
<gene>
    <name evidence="1" type="ORF">MTE01_32350</name>
</gene>
<reference evidence="1 2" key="1">
    <citation type="submission" date="2019-06" db="EMBL/GenBank/DDBJ databases">
        <title>Whole genome shotgun sequence of Microbacterium testaceum NBRC 12675.</title>
        <authorList>
            <person name="Hosoyama A."/>
            <person name="Uohara A."/>
            <person name="Ohji S."/>
            <person name="Ichikawa N."/>
        </authorList>
    </citation>
    <scope>NUCLEOTIDE SEQUENCE [LARGE SCALE GENOMIC DNA]</scope>
    <source>
        <strain evidence="1 2">NBRC 12675</strain>
    </source>
</reference>
<dbReference type="InterPro" id="IPR043733">
    <property type="entry name" value="DUF5677"/>
</dbReference>
<organism evidence="1 2">
    <name type="scientific">Microbacterium testaceum</name>
    <name type="common">Aureobacterium testaceum</name>
    <name type="synonym">Brevibacterium testaceum</name>
    <dbReference type="NCBI Taxonomy" id="2033"/>
    <lineage>
        <taxon>Bacteria</taxon>
        <taxon>Bacillati</taxon>
        <taxon>Actinomycetota</taxon>
        <taxon>Actinomycetes</taxon>
        <taxon>Micrococcales</taxon>
        <taxon>Microbacteriaceae</taxon>
        <taxon>Microbacterium</taxon>
    </lineage>
</organism>
<evidence type="ECO:0000313" key="1">
    <source>
        <dbReference type="EMBL" id="GEB47290.1"/>
    </source>
</evidence>
<dbReference type="EMBL" id="BJML01000015">
    <property type="protein sequence ID" value="GEB47290.1"/>
    <property type="molecule type" value="Genomic_DNA"/>
</dbReference>
<evidence type="ECO:0000313" key="2">
    <source>
        <dbReference type="Proteomes" id="UP000319525"/>
    </source>
</evidence>
<name>A0A4Y3QTD9_MICTE</name>
<dbReference type="AlphaFoldDB" id="A0A4Y3QTD9"/>
<proteinExistence type="predicted"/>
<dbReference type="Pfam" id="PF18928">
    <property type="entry name" value="DUF5677"/>
    <property type="match status" value="1"/>
</dbReference>
<protein>
    <submittedName>
        <fullName evidence="1">Uncharacterized protein</fullName>
    </submittedName>
</protein>
<sequence>MPSPDFEFHIGATDPMESKLAHAGFLAALRDEQASAVAESLQDRDALREEIWKRYGPAIEELYFLRDNVAEAANWAAQKIDESLEQTPGDQAFYQFHLVQRGLLARSLLSLGETIAMIEAGHSAGALACLRTMYEVLIVSIVMAIYGHPDAEHPDLPERYLMHREAFYGLFAADYLGAGLGDPDDPLFDDDDLGRLAVMRSDLVTRFGKDFARGWGWAAPLFDGRPASMTGLVQRVAPQLAILYSMMSAPTHAGSDGWHNLITEDGLGSREFKAYPDSGSLGAPIELSTGFVLLTAETVVPRSIKFEDAPPDQTGEAFLTAIADSRRRVSEHLSSVPDDPP</sequence>
<comment type="caution">
    <text evidence="1">The sequence shown here is derived from an EMBL/GenBank/DDBJ whole genome shotgun (WGS) entry which is preliminary data.</text>
</comment>